<dbReference type="NCBIfam" id="NF038133">
    <property type="entry name" value="choice_anch_L"/>
    <property type="match status" value="1"/>
</dbReference>
<dbReference type="RefSeq" id="WP_182205328.1">
    <property type="nucleotide sequence ID" value="NZ_JACGLT010000006.1"/>
</dbReference>
<proteinExistence type="predicted"/>
<keyword evidence="2" id="KW-1185">Reference proteome</keyword>
<dbReference type="InterPro" id="IPR026341">
    <property type="entry name" value="T9SS_type_B"/>
</dbReference>
<sequence>MKSYQVSLLVFAGILCNQVFGQQITIDSKVAPQQLIENHLIQGCVEISDVNSPINGSVNGFSSFGYFERGNSNFPFENGIMLSTGSADSAGNQIKDSPLNEGDNNWLSDPDLETALGISNTLNATVIEFDFSSLSNQIQFNYILASEEYYGNFPCDYSDGFAFLIKRAGTNDPYQNIAIIPGTDIPVNTNTIHNEIVGFCAASNDDYFDGYGIGDTNYDGRTKVMTATANTVPNVVYHIKLIIADQTDSNYDSAVFIEGNSFAAVVDLGEDVTTCADRLTLDGNIDNPDGVYSWYLDNELLPGETQSTLTAFESGIYTVKIDIPLGNRFCTIDDSVALVLSSTQAASEISDYGICDDLSGDGFGVFDLSTKNAEVLKAVPESEYAISYHYTNADALDNTNAITAPITNTINPQPVFVRIEDIVNGCMAYSSFNLVVHQLPEIMTPTDLFACDDVTQNGLSSIDLTEKNHEITNGQEDLIVGYYHTQSDADAGVNPIASPYNNQSRTETLYVRVTNPETGCSSTTTLTLNVLDRPVITTGNHYLDACDPEHDGFSQFNLNDITPDVLNGLTGVSVTFHEVYDDALSGSNAITNPSSYTNTRQGYQTLYIRVINDDSGCASVTSFEIHANLLLTGTRIEDFSICDVKDGDIPAFDLNNIAEVIINDIPDVTITFYETLEDQTNQINALNPAFPYLPTEFPKTLYITLQNSSCSEISEIQLLLNPYIDFPSIESVTYCDVDQDGFTDIDLTSFSSAITHGEDGYTVRYFKTQEDADRNRNELPNFYTNTANPLRLYTRTTSNTTGCSDIKSFEITVLPAPETSTPETIIICDDDQDGFFNVDLSTTISELVANSENRIISFHESLEHAEYATEAIINVNNYRTNTQTVYARVENELTGCHSIEPVKVIVNTLPDFTPISDYIYCEDSSDGFGEFIFENKDSEILNGQNGKVASYYLNQQDADNRTNEINKTEIYKNISNPQKIFVRVENTTDISCYGTSSFNIEVGTSPEFNVAADWFVCDDISNDATEVFDLSEKITEISAGIDDNLHITFYTSYANAENAVNPINTKYANTKNPQKIFARIENGSICASITNFSLGVIKAPDANPSKPLIQCDTDYDGQMTFNLKQSEIDILEVRQNNLVVAYYETTEDLEAETNPIHRPETYKNISNPQTVYVRLTNTVSNCYLSIPLDLIVNQPPVFNPITSLSICDNEAHEYDLTEVDDLLVDNTSNLNISYYKSKKDALDANNALDKNFRHKSAVEKIYARIEDATTLCFTTHQLTLKIDPLPVANVAIDLEHCDDDFDGLYTFDLSQQSATILGSQNPEQFRVSYYETNEAAHSGSNALSTFYAATDLQTIYARVENNATGCYNTTSFQTYVHPRPQVDIPDQVICLDRGPLVVSADTNNADDVYLWSTNATTPEIEITEIGSYWVKVMTIFGCETTQVFNVIESESATIEFTETVDFSDPNNITVTISGIGNYLYALNDNDPQESNVFERVPIGPNLITVIDLNGCSEVTKEVIVIDTPKFMTPNDDGYFDTWHITGVETLPGTVVYIYDRYGKQMAYLTSRSNGWDGTHNGHKMPASDYWFVAEVKKDNEFFQLKGHFTLKR</sequence>
<dbReference type="Proteomes" id="UP000541857">
    <property type="component" value="Unassembled WGS sequence"/>
</dbReference>
<protein>
    <submittedName>
        <fullName evidence="1">T9SS type B sorting domain-containing protein</fullName>
    </submittedName>
</protein>
<evidence type="ECO:0000313" key="2">
    <source>
        <dbReference type="Proteomes" id="UP000541857"/>
    </source>
</evidence>
<dbReference type="Pfam" id="PF13585">
    <property type="entry name" value="CHU_C"/>
    <property type="match status" value="1"/>
</dbReference>
<gene>
    <name evidence="1" type="ORF">H3Z82_09835</name>
</gene>
<dbReference type="EMBL" id="JACGLT010000006">
    <property type="protein sequence ID" value="MBA6153024.1"/>
    <property type="molecule type" value="Genomic_DNA"/>
</dbReference>
<dbReference type="InterPro" id="IPR049804">
    <property type="entry name" value="Choice_anch_L"/>
</dbReference>
<comment type="caution">
    <text evidence="1">The sequence shown here is derived from an EMBL/GenBank/DDBJ whole genome shotgun (WGS) entry which is preliminary data.</text>
</comment>
<reference evidence="1 2" key="1">
    <citation type="submission" date="2020-07" db="EMBL/GenBank/DDBJ databases">
        <title>Bacterium isolated from marine sediment.</title>
        <authorList>
            <person name="Shang D."/>
        </authorList>
    </citation>
    <scope>NUCLEOTIDE SEQUENCE [LARGE SCALE GENOMIC DNA]</scope>
    <source>
        <strain evidence="1 2">F6074</strain>
    </source>
</reference>
<accession>A0A7W2M5C4</accession>
<evidence type="ECO:0000313" key="1">
    <source>
        <dbReference type="EMBL" id="MBA6153024.1"/>
    </source>
</evidence>
<dbReference type="NCBIfam" id="TIGR04131">
    <property type="entry name" value="Bac_Flav_CTERM"/>
    <property type="match status" value="1"/>
</dbReference>
<organism evidence="1 2">
    <name type="scientific">Gelidibacter maritimus</name>
    <dbReference type="NCBI Taxonomy" id="2761487"/>
    <lineage>
        <taxon>Bacteria</taxon>
        <taxon>Pseudomonadati</taxon>
        <taxon>Bacteroidota</taxon>
        <taxon>Flavobacteriia</taxon>
        <taxon>Flavobacteriales</taxon>
        <taxon>Flavobacteriaceae</taxon>
        <taxon>Gelidibacter</taxon>
    </lineage>
</organism>
<name>A0A7W2M5C4_9FLAO</name>